<reference evidence="3" key="1">
    <citation type="submission" date="2011-12" db="EMBL/GenBank/DDBJ databases">
        <title>The complete genome of chromosome of Sulfobacillus acidophilus DSM 10332.</title>
        <authorList>
            <person name="Lucas S."/>
            <person name="Han J."/>
            <person name="Lapidus A."/>
            <person name="Bruce D."/>
            <person name="Goodwin L."/>
            <person name="Pitluck S."/>
            <person name="Peters L."/>
            <person name="Kyrpides N."/>
            <person name="Mavromatis K."/>
            <person name="Ivanova N."/>
            <person name="Mikhailova N."/>
            <person name="Chertkov O."/>
            <person name="Saunders E."/>
            <person name="Detter J.C."/>
            <person name="Tapia R."/>
            <person name="Han C."/>
            <person name="Land M."/>
            <person name="Hauser L."/>
            <person name="Markowitz V."/>
            <person name="Cheng J.-F."/>
            <person name="Hugenholtz P."/>
            <person name="Woyke T."/>
            <person name="Wu D."/>
            <person name="Pukall R."/>
            <person name="Gehrich-Schroeter G."/>
            <person name="Schneider S."/>
            <person name="Klenk H.-P."/>
            <person name="Eisen J.A."/>
        </authorList>
    </citation>
    <scope>NUCLEOTIDE SEQUENCE [LARGE SCALE GENOMIC DNA]</scope>
    <source>
        <strain evidence="3">ATCC 700253 / DSM 10332 / NAL</strain>
    </source>
</reference>
<dbReference type="InterPro" id="IPR036873">
    <property type="entry name" value="Rhodanese-like_dom_sf"/>
</dbReference>
<protein>
    <submittedName>
        <fullName evidence="2">Rhodanese-like protein</fullName>
    </submittedName>
</protein>
<proteinExistence type="predicted"/>
<dbReference type="STRING" id="679936.Sulac_2842"/>
<keyword evidence="3" id="KW-1185">Reference proteome</keyword>
<accession>G8TZ33</accession>
<dbReference type="AlphaFoldDB" id="G8TZ33"/>
<reference evidence="2 3" key="2">
    <citation type="journal article" date="2012" name="Stand. Genomic Sci.">
        <title>Complete genome sequence of the moderately thermophilic mineral-sulfide-oxidizing firmicute Sulfobacillus acidophilus type strain (NAL(T)).</title>
        <authorList>
            <person name="Anderson I."/>
            <person name="Chertkov O."/>
            <person name="Chen A."/>
            <person name="Saunders E."/>
            <person name="Lapidus A."/>
            <person name="Nolan M."/>
            <person name="Lucas S."/>
            <person name="Hammon N."/>
            <person name="Deshpande S."/>
            <person name="Cheng J.F."/>
            <person name="Han C."/>
            <person name="Tapia R."/>
            <person name="Goodwin L.A."/>
            <person name="Pitluck S."/>
            <person name="Liolios K."/>
            <person name="Pagani I."/>
            <person name="Ivanova N."/>
            <person name="Mikhailova N."/>
            <person name="Pati A."/>
            <person name="Palaniappan K."/>
            <person name="Land M."/>
            <person name="Pan C."/>
            <person name="Rohde M."/>
            <person name="Pukall R."/>
            <person name="Goker M."/>
            <person name="Detter J.C."/>
            <person name="Woyke T."/>
            <person name="Bristow J."/>
            <person name="Eisen J.A."/>
            <person name="Markowitz V."/>
            <person name="Hugenholtz P."/>
            <person name="Kyrpides N.C."/>
            <person name="Klenk H.P."/>
            <person name="Mavromatis K."/>
        </authorList>
    </citation>
    <scope>NUCLEOTIDE SEQUENCE [LARGE SCALE GENOMIC DNA]</scope>
    <source>
        <strain evidence="3">ATCC 700253 / DSM 10332 / NAL</strain>
    </source>
</reference>
<sequence length="108" mass="12005">MAEWVTAKELFEWVKEQKPLTLLDVRMGQVGGFIPGSRHIPVLDLEDEPQGWDPETSVVVYCQFGKGASDYAAEVLEQQGVAGVYKLQGGFDAWLKFLASREQDESGV</sequence>
<dbReference type="SMART" id="SM00450">
    <property type="entry name" value="RHOD"/>
    <property type="match status" value="1"/>
</dbReference>
<evidence type="ECO:0000313" key="2">
    <source>
        <dbReference type="EMBL" id="AEW06303.1"/>
    </source>
</evidence>
<dbReference type="Proteomes" id="UP000005439">
    <property type="component" value="Chromosome"/>
</dbReference>
<dbReference type="CDD" id="cd00158">
    <property type="entry name" value="RHOD"/>
    <property type="match status" value="1"/>
</dbReference>
<gene>
    <name evidence="2" type="ordered locus">Sulac_2842</name>
</gene>
<dbReference type="PROSITE" id="PS50206">
    <property type="entry name" value="RHODANESE_3"/>
    <property type="match status" value="1"/>
</dbReference>
<dbReference type="InterPro" id="IPR001763">
    <property type="entry name" value="Rhodanese-like_dom"/>
</dbReference>
<dbReference type="HOGENOM" id="CLU_089574_13_3_9"/>
<dbReference type="SUPFAM" id="SSF52821">
    <property type="entry name" value="Rhodanese/Cell cycle control phosphatase"/>
    <property type="match status" value="1"/>
</dbReference>
<dbReference type="Pfam" id="PF00581">
    <property type="entry name" value="Rhodanese"/>
    <property type="match status" value="1"/>
</dbReference>
<evidence type="ECO:0000313" key="3">
    <source>
        <dbReference type="Proteomes" id="UP000005439"/>
    </source>
</evidence>
<dbReference type="PANTHER" id="PTHR43031:SF1">
    <property type="entry name" value="PYRIDINE NUCLEOTIDE-DISULPHIDE OXIDOREDUCTASE"/>
    <property type="match status" value="1"/>
</dbReference>
<organism evidence="2 3">
    <name type="scientific">Sulfobacillus acidophilus (strain ATCC 700253 / DSM 10332 / NAL)</name>
    <dbReference type="NCBI Taxonomy" id="679936"/>
    <lineage>
        <taxon>Bacteria</taxon>
        <taxon>Bacillati</taxon>
        <taxon>Bacillota</taxon>
        <taxon>Clostridia</taxon>
        <taxon>Eubacteriales</taxon>
        <taxon>Clostridiales Family XVII. Incertae Sedis</taxon>
        <taxon>Sulfobacillus</taxon>
    </lineage>
</organism>
<dbReference type="PANTHER" id="PTHR43031">
    <property type="entry name" value="FAD-DEPENDENT OXIDOREDUCTASE"/>
    <property type="match status" value="1"/>
</dbReference>
<dbReference type="KEGG" id="sap:Sulac_2842"/>
<dbReference type="PATRIC" id="fig|679936.5.peg.2935"/>
<dbReference type="Gene3D" id="3.40.250.10">
    <property type="entry name" value="Rhodanese-like domain"/>
    <property type="match status" value="1"/>
</dbReference>
<name>G8TZ33_SULAD</name>
<feature type="domain" description="Rhodanese" evidence="1">
    <location>
        <begin position="16"/>
        <end position="103"/>
    </location>
</feature>
<dbReference type="InterPro" id="IPR050229">
    <property type="entry name" value="GlpE_sulfurtransferase"/>
</dbReference>
<evidence type="ECO:0000259" key="1">
    <source>
        <dbReference type="PROSITE" id="PS50206"/>
    </source>
</evidence>
<dbReference type="EMBL" id="CP003179">
    <property type="protein sequence ID" value="AEW06303.1"/>
    <property type="molecule type" value="Genomic_DNA"/>
</dbReference>